<feature type="transmembrane region" description="Helical" evidence="6">
    <location>
        <begin position="815"/>
        <end position="838"/>
    </location>
</feature>
<sequence>MEVQAILSCWNLPSQQESLITSVVFAGMLVGAYSWGLVSDRYGRRKGFLVTAVITSGAGFLSAFAPNYIALLVFRCLVGLGLGGGPVLFAWFLEFVPAPNRGFWMVIISAFWTFGAIFEASLAWIIMPRLNWRWLLAVSALPSFLLLIFYVMTPESPRYFCLKGQKGDALRVLEKIAKQNRKELPLGVLATDNEIELQGKTIPVEGTISLPASRDGDVAPLHPPPPKWKDSDMGVLKSLLLLISPKLVRSTVLLWVVFFGNAFSYYGLVLLTTELNNRNNTCNHTKAQSDKSSGVDYKAVLIASCAVPPCLREGGRKDSGVKATRYVSQQKSSQKGPSLSFLLSPVYTTPSLTLITHAWNCLFQPHKNKLRLEEEEEGDRSAFIKMTDGGPSYTVDDAILATGFGKFQYFVLLYAGMGWVSEAMEMMILSFIGPAVKSDWNLTSQQESLITSVVFAGMLVGAYSWGLVSDRYGRRKGFLVTAVITSGAGFLSAFAPNYIALLVFRCLVGLGLGGGPVLFAWFLEFVPAPNRGFWMVIISAFWTFGAIFEASLAWIIMPRLNWRWLLAVSALPSFLLLIFYVMTPESPRYFCLKGQKGDALRVLEKIAKQNKKELPLGVLATDNEIELQGKNIPVEGTISLPASRDGDVAPLHPPPPPKWKDSDMGVLKSLLLLISPKLVRSTVLLWVVFFGNAFSYYGLVLLTTELNNRNNTCNHTKAQSDKSSGVDYKAVLIASCAGEFSQPLQQCFNFYNKSDSAISQGSLITSNFYLAQEFPGLIVSALIVDRIGRKLSMGALFFGACIFLLPLVVHQSPRVTTILLFGARICITGTFTIVYIYAPEIYPTSVRSTGMGVASAMGRIGGMICPLVAVSLVQGCHQTVALVLFVCVMFVAGCSVMLFPYETKGLELTESVSSTKNEKPKAVKQQEP</sequence>
<dbReference type="InterPro" id="IPR011701">
    <property type="entry name" value="MFS"/>
</dbReference>
<feature type="transmembrane region" description="Helical" evidence="6">
    <location>
        <begin position="20"/>
        <end position="38"/>
    </location>
</feature>
<comment type="subcellular location">
    <subcellularLocation>
        <location evidence="1">Membrane</location>
        <topology evidence="1">Multi-pass membrane protein</topology>
    </subcellularLocation>
</comment>
<evidence type="ECO:0000256" key="2">
    <source>
        <dbReference type="ARBA" id="ARBA00022448"/>
    </source>
</evidence>
<keyword evidence="9" id="KW-1185">Reference proteome</keyword>
<dbReference type="GO" id="GO:0016020">
    <property type="term" value="C:membrane"/>
    <property type="evidence" value="ECO:0007669"/>
    <property type="project" value="UniProtKB-SubCell"/>
</dbReference>
<evidence type="ECO:0000256" key="4">
    <source>
        <dbReference type="ARBA" id="ARBA00022989"/>
    </source>
</evidence>
<feature type="transmembrane region" description="Helical" evidence="6">
    <location>
        <begin position="850"/>
        <end position="873"/>
    </location>
</feature>
<keyword evidence="5 6" id="KW-0472">Membrane</keyword>
<dbReference type="PANTHER" id="PTHR23511:SF5">
    <property type="entry name" value="MAJOR FACILITATOR-TYPE TRANSPORTER HXNZ-RELATED"/>
    <property type="match status" value="1"/>
</dbReference>
<evidence type="ECO:0000313" key="9">
    <source>
        <dbReference type="Proteomes" id="UP000326939"/>
    </source>
</evidence>
<dbReference type="Gene3D" id="1.20.1250.20">
    <property type="entry name" value="MFS general substrate transporter like domains"/>
    <property type="match status" value="2"/>
</dbReference>
<proteinExistence type="predicted"/>
<dbReference type="AlphaFoldDB" id="A0A5N5LXM9"/>
<dbReference type="EMBL" id="VDCV01000007">
    <property type="protein sequence ID" value="KAB5547449.1"/>
    <property type="molecule type" value="Genomic_DNA"/>
</dbReference>
<dbReference type="PANTHER" id="PTHR23511">
    <property type="entry name" value="SYNAPTIC VESICLE GLYCOPROTEIN 2"/>
    <property type="match status" value="1"/>
</dbReference>
<dbReference type="InterPro" id="IPR020846">
    <property type="entry name" value="MFS_dom"/>
</dbReference>
<keyword evidence="4 6" id="KW-1133">Transmembrane helix</keyword>
<feature type="transmembrane region" description="Helical" evidence="6">
    <location>
        <begin position="791"/>
        <end position="809"/>
    </location>
</feature>
<keyword evidence="3 6" id="KW-0812">Transmembrane</keyword>
<dbReference type="PROSITE" id="PS50850">
    <property type="entry name" value="MFS"/>
    <property type="match status" value="2"/>
</dbReference>
<feature type="transmembrane region" description="Helical" evidence="6">
    <location>
        <begin position="409"/>
        <end position="436"/>
    </location>
</feature>
<dbReference type="Pfam" id="PF00083">
    <property type="entry name" value="Sugar_tr"/>
    <property type="match status" value="2"/>
</dbReference>
<feature type="transmembrane region" description="Helical" evidence="6">
    <location>
        <begin position="562"/>
        <end position="583"/>
    </location>
</feature>
<feature type="domain" description="Major facilitator superfamily (MFS) profile" evidence="7">
    <location>
        <begin position="411"/>
        <end position="904"/>
    </location>
</feature>
<evidence type="ECO:0000256" key="5">
    <source>
        <dbReference type="ARBA" id="ARBA00023136"/>
    </source>
</evidence>
<keyword evidence="2" id="KW-0813">Transport</keyword>
<dbReference type="SUPFAM" id="SSF103473">
    <property type="entry name" value="MFS general substrate transporter"/>
    <property type="match status" value="2"/>
</dbReference>
<dbReference type="Proteomes" id="UP000326939">
    <property type="component" value="Chromosome 7"/>
</dbReference>
<dbReference type="GO" id="GO:0022857">
    <property type="term" value="F:transmembrane transporter activity"/>
    <property type="evidence" value="ECO:0007669"/>
    <property type="project" value="InterPro"/>
</dbReference>
<feature type="domain" description="Major facilitator superfamily (MFS) profile" evidence="7">
    <location>
        <begin position="1"/>
        <end position="368"/>
    </location>
</feature>
<gene>
    <name evidence="8" type="ORF">DKX38_010855</name>
</gene>
<feature type="transmembrane region" description="Helical" evidence="6">
    <location>
        <begin position="132"/>
        <end position="153"/>
    </location>
</feature>
<feature type="transmembrane region" description="Helical" evidence="6">
    <location>
        <begin position="71"/>
        <end position="91"/>
    </location>
</feature>
<protein>
    <recommendedName>
        <fullName evidence="7">Major facilitator superfamily (MFS) profile domain-containing protein</fullName>
    </recommendedName>
</protein>
<accession>A0A5N5LXM9</accession>
<feature type="transmembrane region" description="Helical" evidence="6">
    <location>
        <begin position="879"/>
        <end position="899"/>
    </location>
</feature>
<evidence type="ECO:0000259" key="7">
    <source>
        <dbReference type="PROSITE" id="PS50850"/>
    </source>
</evidence>
<dbReference type="InterPro" id="IPR005828">
    <property type="entry name" value="MFS_sugar_transport-like"/>
</dbReference>
<evidence type="ECO:0000256" key="1">
    <source>
        <dbReference type="ARBA" id="ARBA00004141"/>
    </source>
</evidence>
<evidence type="ECO:0000256" key="6">
    <source>
        <dbReference type="SAM" id="Phobius"/>
    </source>
</evidence>
<feature type="transmembrane region" description="Helical" evidence="6">
    <location>
        <begin position="678"/>
        <end position="699"/>
    </location>
</feature>
<dbReference type="Pfam" id="PF07690">
    <property type="entry name" value="MFS_1"/>
    <property type="match status" value="1"/>
</dbReference>
<feature type="transmembrane region" description="Helical" evidence="6">
    <location>
        <begin position="47"/>
        <end position="65"/>
    </location>
</feature>
<dbReference type="InterPro" id="IPR005829">
    <property type="entry name" value="Sugar_transporter_CS"/>
</dbReference>
<feature type="transmembrane region" description="Helical" evidence="6">
    <location>
        <begin position="533"/>
        <end position="556"/>
    </location>
</feature>
<dbReference type="PROSITE" id="PS00216">
    <property type="entry name" value="SUGAR_TRANSPORT_1"/>
    <property type="match status" value="1"/>
</dbReference>
<comment type="caution">
    <text evidence="8">The sequence shown here is derived from an EMBL/GenBank/DDBJ whole genome shotgun (WGS) entry which is preliminary data.</text>
</comment>
<dbReference type="InterPro" id="IPR036259">
    <property type="entry name" value="MFS_trans_sf"/>
</dbReference>
<feature type="transmembrane region" description="Helical" evidence="6">
    <location>
        <begin position="103"/>
        <end position="126"/>
    </location>
</feature>
<organism evidence="8 9">
    <name type="scientific">Salix brachista</name>
    <dbReference type="NCBI Taxonomy" id="2182728"/>
    <lineage>
        <taxon>Eukaryota</taxon>
        <taxon>Viridiplantae</taxon>
        <taxon>Streptophyta</taxon>
        <taxon>Embryophyta</taxon>
        <taxon>Tracheophyta</taxon>
        <taxon>Spermatophyta</taxon>
        <taxon>Magnoliopsida</taxon>
        <taxon>eudicotyledons</taxon>
        <taxon>Gunneridae</taxon>
        <taxon>Pentapetalae</taxon>
        <taxon>rosids</taxon>
        <taxon>fabids</taxon>
        <taxon>Malpighiales</taxon>
        <taxon>Salicaceae</taxon>
        <taxon>Saliceae</taxon>
        <taxon>Salix</taxon>
    </lineage>
</organism>
<feature type="transmembrane region" description="Helical" evidence="6">
    <location>
        <begin position="502"/>
        <end position="526"/>
    </location>
</feature>
<feature type="transmembrane region" description="Helical" evidence="6">
    <location>
        <begin position="448"/>
        <end position="466"/>
    </location>
</feature>
<feature type="transmembrane region" description="Helical" evidence="6">
    <location>
        <begin position="247"/>
        <end position="268"/>
    </location>
</feature>
<evidence type="ECO:0000313" key="8">
    <source>
        <dbReference type="EMBL" id="KAB5547449.1"/>
    </source>
</evidence>
<reference evidence="9" key="1">
    <citation type="journal article" date="2019" name="Gigascience">
        <title>De novo genome assembly of the endangered Acer yangbiense, a plant species with extremely small populations endemic to Yunnan Province, China.</title>
        <authorList>
            <person name="Yang J."/>
            <person name="Wariss H.M."/>
            <person name="Tao L."/>
            <person name="Zhang R."/>
            <person name="Yun Q."/>
            <person name="Hollingsworth P."/>
            <person name="Dao Z."/>
            <person name="Luo G."/>
            <person name="Guo H."/>
            <person name="Ma Y."/>
            <person name="Sun W."/>
        </authorList>
    </citation>
    <scope>NUCLEOTIDE SEQUENCE [LARGE SCALE GENOMIC DNA]</scope>
    <source>
        <strain evidence="9">cv. br00</strain>
    </source>
</reference>
<name>A0A5N5LXM9_9ROSI</name>
<evidence type="ECO:0000256" key="3">
    <source>
        <dbReference type="ARBA" id="ARBA00022692"/>
    </source>
</evidence>